<dbReference type="Gene3D" id="1.10.260.100">
    <property type="match status" value="1"/>
</dbReference>
<dbReference type="SMART" id="SM00727">
    <property type="entry name" value="STI1"/>
    <property type="match status" value="1"/>
</dbReference>
<keyword evidence="6" id="KW-1185">Reference proteome</keyword>
<dbReference type="VEuPathDB" id="TriTrypDB:ADEAN_000085900"/>
<evidence type="ECO:0000259" key="4">
    <source>
        <dbReference type="SMART" id="SM00727"/>
    </source>
</evidence>
<dbReference type="Proteomes" id="UP000515908">
    <property type="component" value="Chromosome 01"/>
</dbReference>
<feature type="region of interest" description="Disordered" evidence="3">
    <location>
        <begin position="210"/>
        <end position="261"/>
    </location>
</feature>
<dbReference type="InterPro" id="IPR011990">
    <property type="entry name" value="TPR-like_helical_dom_sf"/>
</dbReference>
<dbReference type="GO" id="GO:0030544">
    <property type="term" value="F:Hsp70 protein binding"/>
    <property type="evidence" value="ECO:0007669"/>
    <property type="project" value="TreeGrafter"/>
</dbReference>
<keyword evidence="1" id="KW-0677">Repeat</keyword>
<evidence type="ECO:0000256" key="1">
    <source>
        <dbReference type="ARBA" id="ARBA00022737"/>
    </source>
</evidence>
<organism evidence="5 6">
    <name type="scientific">Angomonas deanei</name>
    <dbReference type="NCBI Taxonomy" id="59799"/>
    <lineage>
        <taxon>Eukaryota</taxon>
        <taxon>Discoba</taxon>
        <taxon>Euglenozoa</taxon>
        <taxon>Kinetoplastea</taxon>
        <taxon>Metakinetoplastina</taxon>
        <taxon>Trypanosomatida</taxon>
        <taxon>Trypanosomatidae</taxon>
        <taxon>Strigomonadinae</taxon>
        <taxon>Angomonas</taxon>
    </lineage>
</organism>
<dbReference type="SUPFAM" id="SSF48452">
    <property type="entry name" value="TPR-like"/>
    <property type="match status" value="1"/>
</dbReference>
<evidence type="ECO:0000313" key="6">
    <source>
        <dbReference type="Proteomes" id="UP000515908"/>
    </source>
</evidence>
<dbReference type="PANTHER" id="PTHR45883">
    <property type="entry name" value="HSC70-INTERACTING PROTEIN"/>
    <property type="match status" value="1"/>
</dbReference>
<proteinExistence type="predicted"/>
<dbReference type="Pfam" id="PF13432">
    <property type="entry name" value="TPR_16"/>
    <property type="match status" value="1"/>
</dbReference>
<dbReference type="InterPro" id="IPR006636">
    <property type="entry name" value="STI1_HS-bd"/>
</dbReference>
<dbReference type="SMART" id="SM00028">
    <property type="entry name" value="TPR"/>
    <property type="match status" value="3"/>
</dbReference>
<feature type="compositionally biased region" description="Basic and acidic residues" evidence="3">
    <location>
        <begin position="210"/>
        <end position="234"/>
    </location>
</feature>
<reference evidence="5 6" key="1">
    <citation type="submission" date="2020-08" db="EMBL/GenBank/DDBJ databases">
        <authorList>
            <person name="Newling K."/>
            <person name="Davey J."/>
            <person name="Forrester S."/>
        </authorList>
    </citation>
    <scope>NUCLEOTIDE SEQUENCE [LARGE SCALE GENOMIC DNA]</scope>
    <source>
        <strain evidence="6">Crithidia deanei Carvalho (ATCC PRA-265)</strain>
    </source>
</reference>
<feature type="domain" description="STI1" evidence="4">
    <location>
        <begin position="257"/>
        <end position="295"/>
    </location>
</feature>
<dbReference type="Pfam" id="PF17830">
    <property type="entry name" value="STI1-HOP_DP"/>
    <property type="match status" value="1"/>
</dbReference>
<accession>A0A7G2C0W0</accession>
<dbReference type="AlphaFoldDB" id="A0A7G2C0W0"/>
<name>A0A7G2C0W0_9TRYP</name>
<evidence type="ECO:0000256" key="2">
    <source>
        <dbReference type="ARBA" id="ARBA00022803"/>
    </source>
</evidence>
<feature type="compositionally biased region" description="Low complexity" evidence="3">
    <location>
        <begin position="235"/>
        <end position="247"/>
    </location>
</feature>
<dbReference type="OrthoDB" id="533763at2759"/>
<sequence>MSISPSDAEVIKRVVSTLNSDPQLIHATELAPLRQWAAALGAVFPEPAKPAPEEAGDAESEEDEERWALEAEEPENIPAIQGEPSDEATEKAMALKGEAADLAADNKYEEAVAKMGEALKLNPGNAMYWGLRSLYFLKLNRPRAALTSANRALEINPQNVRALRVRGTVNRHLGRWKEALKDLSDAQAIDYDDAINEIMRFVQERLTARHQRDLQKQTRLEEEAARRRQEELHQRQSAQASAPPTGAAPGGMPGGIPPQMASMFQDPEILTAMQDPEVAAKLSQAMSNPMMLMELSNDPKVGPILEKMMSKMMGGGGMPGMGGMPPGMGGAGMPPGMGGAQPDAGVGKNDDLD</sequence>
<evidence type="ECO:0000256" key="3">
    <source>
        <dbReference type="SAM" id="MobiDB-lite"/>
    </source>
</evidence>
<dbReference type="Gene3D" id="1.25.40.10">
    <property type="entry name" value="Tetratricopeptide repeat domain"/>
    <property type="match status" value="1"/>
</dbReference>
<dbReference type="PANTHER" id="PTHR45883:SF2">
    <property type="entry name" value="HSC70-INTERACTING PROTEIN"/>
    <property type="match status" value="1"/>
</dbReference>
<feature type="compositionally biased region" description="Gly residues" evidence="3">
    <location>
        <begin position="329"/>
        <end position="339"/>
    </location>
</feature>
<evidence type="ECO:0000313" key="5">
    <source>
        <dbReference type="EMBL" id="CAD2213418.1"/>
    </source>
</evidence>
<feature type="compositionally biased region" description="Acidic residues" evidence="3">
    <location>
        <begin position="54"/>
        <end position="75"/>
    </location>
</feature>
<protein>
    <submittedName>
        <fullName evidence="5">Tetratricopeptide repeat/STI1 domain containing protein, putative</fullName>
    </submittedName>
</protein>
<dbReference type="InterPro" id="IPR041243">
    <property type="entry name" value="STI1/HOP_DP"/>
</dbReference>
<feature type="region of interest" description="Disordered" evidence="3">
    <location>
        <begin position="329"/>
        <end position="353"/>
    </location>
</feature>
<keyword evidence="2" id="KW-0802">TPR repeat</keyword>
<dbReference type="EMBL" id="LR877145">
    <property type="protein sequence ID" value="CAD2213418.1"/>
    <property type="molecule type" value="Genomic_DNA"/>
</dbReference>
<dbReference type="InterPro" id="IPR019734">
    <property type="entry name" value="TPR_rpt"/>
</dbReference>
<gene>
    <name evidence="5" type="ORF">ADEAN_000085900</name>
</gene>
<feature type="region of interest" description="Disordered" evidence="3">
    <location>
        <begin position="46"/>
        <end position="88"/>
    </location>
</feature>